<evidence type="ECO:0000256" key="1">
    <source>
        <dbReference type="SAM" id="MobiDB-lite"/>
    </source>
</evidence>
<reference evidence="2" key="1">
    <citation type="submission" date="2023-10" db="EMBL/GenBank/DDBJ databases">
        <title>Genome assembly of Pristionchus species.</title>
        <authorList>
            <person name="Yoshida K."/>
            <person name="Sommer R.J."/>
        </authorList>
    </citation>
    <scope>NUCLEOTIDE SEQUENCE</scope>
    <source>
        <strain evidence="2">RS0144</strain>
    </source>
</reference>
<proteinExistence type="predicted"/>
<accession>A0AAV5SPM9</accession>
<name>A0AAV5SPM9_9BILA</name>
<organism evidence="2 3">
    <name type="scientific">Pristionchus entomophagus</name>
    <dbReference type="NCBI Taxonomy" id="358040"/>
    <lineage>
        <taxon>Eukaryota</taxon>
        <taxon>Metazoa</taxon>
        <taxon>Ecdysozoa</taxon>
        <taxon>Nematoda</taxon>
        <taxon>Chromadorea</taxon>
        <taxon>Rhabditida</taxon>
        <taxon>Rhabditina</taxon>
        <taxon>Diplogasteromorpha</taxon>
        <taxon>Diplogasteroidea</taxon>
        <taxon>Neodiplogasteridae</taxon>
        <taxon>Pristionchus</taxon>
    </lineage>
</organism>
<comment type="caution">
    <text evidence="2">The sequence shown here is derived from an EMBL/GenBank/DDBJ whole genome shotgun (WGS) entry which is preliminary data.</text>
</comment>
<feature type="compositionally biased region" description="Basic and acidic residues" evidence="1">
    <location>
        <begin position="25"/>
        <end position="42"/>
    </location>
</feature>
<evidence type="ECO:0000313" key="2">
    <source>
        <dbReference type="EMBL" id="GMS85316.1"/>
    </source>
</evidence>
<feature type="non-terminal residue" evidence="2">
    <location>
        <position position="1"/>
    </location>
</feature>
<sequence>RKEPELQRTVETRDEVMVDQSIGGVERECKEEVKEEDKSKDEPMDDSSLDSAIAEAEANTTRNKMRPMGPVSEKKVKKEE</sequence>
<feature type="region of interest" description="Disordered" evidence="1">
    <location>
        <begin position="25"/>
        <end position="80"/>
    </location>
</feature>
<dbReference type="AlphaFoldDB" id="A0AAV5SPM9"/>
<keyword evidence="3" id="KW-1185">Reference proteome</keyword>
<dbReference type="EMBL" id="BTSX01000002">
    <property type="protein sequence ID" value="GMS85316.1"/>
    <property type="molecule type" value="Genomic_DNA"/>
</dbReference>
<protein>
    <submittedName>
        <fullName evidence="2">Uncharacterized protein</fullName>
    </submittedName>
</protein>
<feature type="non-terminal residue" evidence="2">
    <location>
        <position position="80"/>
    </location>
</feature>
<dbReference type="Proteomes" id="UP001432027">
    <property type="component" value="Unassembled WGS sequence"/>
</dbReference>
<evidence type="ECO:0000313" key="3">
    <source>
        <dbReference type="Proteomes" id="UP001432027"/>
    </source>
</evidence>
<gene>
    <name evidence="2" type="ORF">PENTCL1PPCAC_7491</name>
</gene>